<gene>
    <name evidence="1" type="ORF">AV656_03320</name>
</gene>
<dbReference type="Proteomes" id="UP000076490">
    <property type="component" value="Unassembled WGS sequence"/>
</dbReference>
<accession>A0A163GJ00</accession>
<dbReference type="Pfam" id="PF17279">
    <property type="entry name" value="DUF5344"/>
    <property type="match status" value="1"/>
</dbReference>
<name>A0A163GJ00_9BACL</name>
<protein>
    <submittedName>
        <fullName evidence="1">Uncharacterized protein</fullName>
    </submittedName>
</protein>
<dbReference type="OrthoDB" id="2455619at2"/>
<evidence type="ECO:0000313" key="2">
    <source>
        <dbReference type="Proteomes" id="UP000076490"/>
    </source>
</evidence>
<dbReference type="AlphaFoldDB" id="A0A163GJ00"/>
<comment type="caution">
    <text evidence="1">The sequence shown here is derived from an EMBL/GenBank/DDBJ whole genome shotgun (WGS) entry which is preliminary data.</text>
</comment>
<reference evidence="1 2" key="1">
    <citation type="submission" date="2016-01" db="EMBL/GenBank/DDBJ databases">
        <title>Whole genome sequencing of Bhargavaea cecembensis T14.</title>
        <authorList>
            <person name="Hong K.W."/>
        </authorList>
    </citation>
    <scope>NUCLEOTIDE SEQUENCE [LARGE SCALE GENOMIC DNA]</scope>
    <source>
        <strain evidence="1 2">T14</strain>
    </source>
</reference>
<dbReference type="EMBL" id="LQNT01000001">
    <property type="protein sequence ID" value="KZE40306.1"/>
    <property type="molecule type" value="Genomic_DNA"/>
</dbReference>
<proteinExistence type="predicted"/>
<sequence>MSLTNQIKVEYETVRQSVSNMESMTESLDPALPQNLAGDNVLELVEKINQLNLILEQQGEEFKRILRLNHEAVRESADMLDETDHQLSISMDAN</sequence>
<evidence type="ECO:0000313" key="1">
    <source>
        <dbReference type="EMBL" id="KZE40306.1"/>
    </source>
</evidence>
<dbReference type="RefSeq" id="WP_063178781.1">
    <property type="nucleotide sequence ID" value="NZ_LQNT01000001.1"/>
</dbReference>
<dbReference type="InterPro" id="IPR046318">
    <property type="entry name" value="DUF5344"/>
</dbReference>
<organism evidence="1 2">
    <name type="scientific">Bhargavaea cecembensis</name>
    <dbReference type="NCBI Taxonomy" id="394098"/>
    <lineage>
        <taxon>Bacteria</taxon>
        <taxon>Bacillati</taxon>
        <taxon>Bacillota</taxon>
        <taxon>Bacilli</taxon>
        <taxon>Bacillales</taxon>
        <taxon>Caryophanaceae</taxon>
        <taxon>Bhargavaea</taxon>
    </lineage>
</organism>